<feature type="coiled-coil region" evidence="5">
    <location>
        <begin position="106"/>
        <end position="172"/>
    </location>
</feature>
<dbReference type="PANTHER" id="PTHR15751:SF11">
    <property type="entry name" value="TRAFFICKING KINESIN-BINDING PROTEIN 1"/>
    <property type="match status" value="1"/>
</dbReference>
<sequence>MTKTYSDIDAVTRLLEEKERDLELAARIGQSLLKKNKTLSERNEFLEEQVEHIREEVSQLRHDLSMKDELLQFYTSAAEESEGDSSTCTPIRHNDSTLSVPRYFPLDSLQKKLKDLEAENISLRSEASHLETETEEYEEKEQQLVNDVVKELRDANHQMSTLAEELARKTDDGSRQQEEITHLLSQIVDLQKKSKSYTVENQELTQHLGAAKDAQRQLTAELRELEDKYAECMEMLHEAQEELKNLRNKSLPLSTPRRFHSLGLFPMDSLAAEIEGTMRKGLAMDDPEVEEQKLHPKRVFETVKNVNLMRQRSSLAPSPMNIPGSNRSSCLNSGRSSCLSTPRSSLYGGDMGSILIDNHTNSFILETPDHSTDDSNKKPGTPGTPGSQDLEAALRRLSLRRDNYLSERRFFEEERDRKLQGLVEKGEVDNGSMTPTESIMSLGGTHLSSIWSGYSFSSRSYLPEKLQIVKPLEGSATLHQWQQLAQPNLGGILDTRPGVVTKGFRPLELDLEHMYLFTDFEEEDFEVVEESDHLSVSGSTPGCSGISILSRQGLRTRSSSCSSSCSGRSINNNLPEGEAREEGKTGPGSTSLSSPAPPDSENQENQDQAAAADGVSAHYPGKCMSNTSSTYTFTTCRIMHPSDELTRVTPRSCDEEEEAALYHVALKADLEQQAH</sequence>
<feature type="region of interest" description="Disordered" evidence="6">
    <location>
        <begin position="557"/>
        <end position="621"/>
    </location>
</feature>
<evidence type="ECO:0000259" key="8">
    <source>
        <dbReference type="SMART" id="SM01424"/>
    </source>
</evidence>
<dbReference type="SMART" id="SM01423">
    <property type="entry name" value="Milton"/>
    <property type="match status" value="1"/>
</dbReference>
<dbReference type="GeneTree" id="ENSGT00940000155697"/>
<dbReference type="SMART" id="SM01424">
    <property type="entry name" value="HAP1_N"/>
    <property type="match status" value="1"/>
</dbReference>
<reference evidence="9" key="1">
    <citation type="submission" date="2020-07" db="EMBL/GenBank/DDBJ databases">
        <title>A long reads based de novo assembly of the rainbow trout Arlee double haploid line genome.</title>
        <authorList>
            <person name="Gao G."/>
            <person name="Palti Y."/>
        </authorList>
    </citation>
    <scope>NUCLEOTIDE SEQUENCE [LARGE SCALE GENOMIC DNA]</scope>
</reference>
<feature type="domain" description="Trafficking kinesin-binding protein C-terminal" evidence="7">
    <location>
        <begin position="310"/>
        <end position="475"/>
    </location>
</feature>
<dbReference type="GO" id="GO:0047496">
    <property type="term" value="P:vesicle transport along microtubule"/>
    <property type="evidence" value="ECO:0007669"/>
    <property type="project" value="TreeGrafter"/>
</dbReference>
<dbReference type="GO" id="GO:0030425">
    <property type="term" value="C:dendrite"/>
    <property type="evidence" value="ECO:0007669"/>
    <property type="project" value="TreeGrafter"/>
</dbReference>
<protein>
    <submittedName>
        <fullName evidence="9">Trafficking kinesin protein 1</fullName>
    </submittedName>
</protein>
<evidence type="ECO:0000256" key="4">
    <source>
        <dbReference type="ARBA" id="ARBA00023128"/>
    </source>
</evidence>
<dbReference type="Proteomes" id="UP000694395">
    <property type="component" value="Chromosome 2"/>
</dbReference>
<dbReference type="GO" id="GO:0098957">
    <property type="term" value="P:anterograde axonal transport of mitochondrion"/>
    <property type="evidence" value="ECO:0007669"/>
    <property type="project" value="TreeGrafter"/>
</dbReference>
<feature type="coiled-coil region" evidence="5">
    <location>
        <begin position="8"/>
        <end position="63"/>
    </location>
</feature>
<feature type="compositionally biased region" description="Polar residues" evidence="6">
    <location>
        <begin position="323"/>
        <end position="336"/>
    </location>
</feature>
<accession>A0A8K9X329</accession>
<organism evidence="9 10">
    <name type="scientific">Oncorhynchus mykiss</name>
    <name type="common">Rainbow trout</name>
    <name type="synonym">Salmo gairdneri</name>
    <dbReference type="NCBI Taxonomy" id="8022"/>
    <lineage>
        <taxon>Eukaryota</taxon>
        <taxon>Metazoa</taxon>
        <taxon>Chordata</taxon>
        <taxon>Craniata</taxon>
        <taxon>Vertebrata</taxon>
        <taxon>Euteleostomi</taxon>
        <taxon>Actinopterygii</taxon>
        <taxon>Neopterygii</taxon>
        <taxon>Teleostei</taxon>
        <taxon>Protacanthopterygii</taxon>
        <taxon>Salmoniformes</taxon>
        <taxon>Salmonidae</taxon>
        <taxon>Salmoninae</taxon>
        <taxon>Oncorhynchus</taxon>
    </lineage>
</organism>
<dbReference type="GO" id="GO:0008333">
    <property type="term" value="P:endosome to lysosome transport"/>
    <property type="evidence" value="ECO:0007669"/>
    <property type="project" value="TreeGrafter"/>
</dbReference>
<dbReference type="GO" id="GO:0006605">
    <property type="term" value="P:protein targeting"/>
    <property type="evidence" value="ECO:0007669"/>
    <property type="project" value="TreeGrafter"/>
</dbReference>
<dbReference type="GO" id="GO:0048311">
    <property type="term" value="P:mitochondrion distribution"/>
    <property type="evidence" value="ECO:0007669"/>
    <property type="project" value="TreeGrafter"/>
</dbReference>
<comment type="similarity">
    <text evidence="2">Belongs to the milton family.</text>
</comment>
<evidence type="ECO:0000256" key="5">
    <source>
        <dbReference type="SAM" id="Coils"/>
    </source>
</evidence>
<dbReference type="GO" id="GO:0005739">
    <property type="term" value="C:mitochondrion"/>
    <property type="evidence" value="ECO:0007669"/>
    <property type="project" value="UniProtKB-SubCell"/>
</dbReference>
<dbReference type="GO" id="GO:0022008">
    <property type="term" value="P:neurogenesis"/>
    <property type="evidence" value="ECO:0007669"/>
    <property type="project" value="TreeGrafter"/>
</dbReference>
<evidence type="ECO:0000256" key="1">
    <source>
        <dbReference type="ARBA" id="ARBA00004173"/>
    </source>
</evidence>
<dbReference type="Ensembl" id="ENSOMYT00000155137.1">
    <property type="protein sequence ID" value="ENSOMYP00000127126.1"/>
    <property type="gene ID" value="ENSOMYG00000054406.1"/>
</dbReference>
<feature type="region of interest" description="Disordered" evidence="6">
    <location>
        <begin position="315"/>
        <end position="336"/>
    </location>
</feature>
<dbReference type="AlphaFoldDB" id="A0A8K9X329"/>
<keyword evidence="4" id="KW-0496">Mitochondrion</keyword>
<feature type="compositionally biased region" description="Basic and acidic residues" evidence="6">
    <location>
        <begin position="367"/>
        <end position="377"/>
    </location>
</feature>
<dbReference type="GO" id="GO:0031410">
    <property type="term" value="C:cytoplasmic vesicle"/>
    <property type="evidence" value="ECO:0007669"/>
    <property type="project" value="TreeGrafter"/>
</dbReference>
<keyword evidence="3 5" id="KW-0175">Coiled coil</keyword>
<feature type="domain" description="HAP1 N-terminal" evidence="8">
    <location>
        <begin position="1"/>
        <end position="249"/>
    </location>
</feature>
<evidence type="ECO:0000256" key="2">
    <source>
        <dbReference type="ARBA" id="ARBA00007007"/>
    </source>
</evidence>
<dbReference type="InterPro" id="IPR022154">
    <property type="entry name" value="TRAK1/2_C"/>
</dbReference>
<feature type="region of interest" description="Disordered" evidence="6">
    <location>
        <begin position="364"/>
        <end position="389"/>
    </location>
</feature>
<keyword evidence="10" id="KW-1185">Reference proteome</keyword>
<evidence type="ECO:0000256" key="3">
    <source>
        <dbReference type="ARBA" id="ARBA00023054"/>
    </source>
</evidence>
<evidence type="ECO:0000256" key="6">
    <source>
        <dbReference type="SAM" id="MobiDB-lite"/>
    </source>
</evidence>
<proteinExistence type="inferred from homology"/>
<dbReference type="GO" id="GO:1904115">
    <property type="term" value="C:axon cytoplasm"/>
    <property type="evidence" value="ECO:0007669"/>
    <property type="project" value="GOC"/>
</dbReference>
<dbReference type="InterPro" id="IPR006933">
    <property type="entry name" value="HAP1_N"/>
</dbReference>
<name>A0A8K9X329_ONCMY</name>
<dbReference type="GO" id="GO:0050811">
    <property type="term" value="F:GABA receptor binding"/>
    <property type="evidence" value="ECO:0007669"/>
    <property type="project" value="TreeGrafter"/>
</dbReference>
<dbReference type="InterPro" id="IPR051946">
    <property type="entry name" value="Intracell_Traff-Reg"/>
</dbReference>
<evidence type="ECO:0000313" key="10">
    <source>
        <dbReference type="Proteomes" id="UP000694395"/>
    </source>
</evidence>
<evidence type="ECO:0000259" key="7">
    <source>
        <dbReference type="SMART" id="SM01423"/>
    </source>
</evidence>
<reference evidence="9" key="3">
    <citation type="submission" date="2025-09" db="UniProtKB">
        <authorList>
            <consortium name="Ensembl"/>
        </authorList>
    </citation>
    <scope>IDENTIFICATION</scope>
</reference>
<reference evidence="9" key="2">
    <citation type="submission" date="2025-08" db="UniProtKB">
        <authorList>
            <consortium name="Ensembl"/>
        </authorList>
    </citation>
    <scope>IDENTIFICATION</scope>
</reference>
<gene>
    <name evidence="9" type="primary">LOC110507508</name>
</gene>
<dbReference type="GO" id="GO:0017022">
    <property type="term" value="F:myosin binding"/>
    <property type="evidence" value="ECO:0007669"/>
    <property type="project" value="TreeGrafter"/>
</dbReference>
<dbReference type="Pfam" id="PF04849">
    <property type="entry name" value="HAP1_N"/>
    <property type="match status" value="1"/>
</dbReference>
<dbReference type="Pfam" id="PF12448">
    <property type="entry name" value="Milton"/>
    <property type="match status" value="1"/>
</dbReference>
<dbReference type="PANTHER" id="PTHR15751">
    <property type="entry name" value="TRAFFICKING KINESIN-BINDING PROTEIN"/>
    <property type="match status" value="1"/>
</dbReference>
<evidence type="ECO:0000313" key="9">
    <source>
        <dbReference type="Ensembl" id="ENSOMYP00000127126.1"/>
    </source>
</evidence>
<comment type="subcellular location">
    <subcellularLocation>
        <location evidence="1">Mitochondrion</location>
    </subcellularLocation>
</comment>
<feature type="compositionally biased region" description="Low complexity" evidence="6">
    <location>
        <begin position="603"/>
        <end position="613"/>
    </location>
</feature>
<feature type="coiled-coil region" evidence="5">
    <location>
        <begin position="208"/>
        <end position="249"/>
    </location>
</feature>